<dbReference type="GO" id="GO:0008289">
    <property type="term" value="F:lipid binding"/>
    <property type="evidence" value="ECO:0007669"/>
    <property type="project" value="InterPro"/>
</dbReference>
<evidence type="ECO:0000256" key="11">
    <source>
        <dbReference type="ARBA" id="ARBA00030675"/>
    </source>
</evidence>
<evidence type="ECO:0000256" key="14">
    <source>
        <dbReference type="SAM" id="MobiDB-lite"/>
    </source>
</evidence>
<dbReference type="Gene3D" id="3.30.530.20">
    <property type="match status" value="1"/>
</dbReference>
<dbReference type="PROSITE" id="PS50848">
    <property type="entry name" value="START"/>
    <property type="match status" value="1"/>
</dbReference>
<feature type="domain" description="START" evidence="16">
    <location>
        <begin position="979"/>
        <end position="1082"/>
    </location>
</feature>
<keyword evidence="8" id="KW-0965">Cell junction</keyword>
<dbReference type="GO" id="GO:0035023">
    <property type="term" value="P:regulation of Rho protein signal transduction"/>
    <property type="evidence" value="ECO:0007669"/>
    <property type="project" value="TreeGrafter"/>
</dbReference>
<dbReference type="PANTHER" id="PTHR12659:SF2">
    <property type="entry name" value="RHO GTPASE-ACTIVATING PROTEIN 7"/>
    <property type="match status" value="1"/>
</dbReference>
<dbReference type="GO" id="GO:0007165">
    <property type="term" value="P:signal transduction"/>
    <property type="evidence" value="ECO:0007669"/>
    <property type="project" value="InterPro"/>
</dbReference>
<dbReference type="FunFam" id="1.10.287.2070:FF:000001">
    <property type="entry name" value="StAR-related lipid transfer domain-containing 13"/>
    <property type="match status" value="1"/>
</dbReference>
<dbReference type="SUPFAM" id="SSF48350">
    <property type="entry name" value="GTPase activation domain, GAP"/>
    <property type="match status" value="1"/>
</dbReference>
<dbReference type="InterPro" id="IPR023393">
    <property type="entry name" value="START-like_dom_sf"/>
</dbReference>
<dbReference type="GO" id="GO:0005925">
    <property type="term" value="C:focal adhesion"/>
    <property type="evidence" value="ECO:0007669"/>
    <property type="project" value="UniProtKB-SubCell"/>
</dbReference>
<dbReference type="Gene3D" id="1.10.287.2070">
    <property type="match status" value="1"/>
</dbReference>
<dbReference type="FunFam" id="1.10.555.10:FF:000007">
    <property type="entry name" value="rho GTPase-activating protein 7 isoform X2"/>
    <property type="match status" value="1"/>
</dbReference>
<dbReference type="HOGENOM" id="CLU_004367_0_0_1"/>
<evidence type="ECO:0000313" key="18">
    <source>
        <dbReference type="Proteomes" id="UP000007303"/>
    </source>
</evidence>
<dbReference type="InterPro" id="IPR013761">
    <property type="entry name" value="SAM/pointed_sf"/>
</dbReference>
<evidence type="ECO:0000256" key="5">
    <source>
        <dbReference type="ARBA" id="ARBA00022468"/>
    </source>
</evidence>
<feature type="region of interest" description="Disordered" evidence="14">
    <location>
        <begin position="130"/>
        <end position="163"/>
    </location>
</feature>
<sequence length="1114" mass="124412">TFFLAEIEAKEACTWLRAAGFPQYAQLYEDAQFPIDISSVTRDHDFLDRDAIEALCRRLNTLNKCALMRLEISPQRKRSEDSDEDEPCAIGRWTFQRDSKRWSRMDELDVFSTVPTDAAPVSVLKDQVSQKGRPALHEGNSSESVLTDLSEQPEVCSIHSSGSGERVEEKNHCATMANEAAPAARASSVASMCSSSCTGGSGGANEDYLSDAMPPSPLETLGQFTFDVKTDRGVSKSTRSRAKSFIKRMESLRLRTGTTSKRKKKGSSTGGKIEISDPVIKEGLDDDKLRRLNCVDIPSINLNQSFNHNHKPIQTMTLNRNRSVSYSTQTSNGSTGSTASSQSEASSGSAVSTPSPVTRARSHSTAASSSKRGGMYLEGFDPFSIPQNCRNNSDQNNTRPGEDEEEHMIFFYLPEGHKPGTFPKALQDGSAFNNNRNENGNSVILRRQQSRRQRSGSSGSVDSRLSFYDNVPYMEREEEEEGDQQKLEQVLQHVSGLQRFVNAWSAAVAGEEEEEDDEEEGDSDSALDSASPCPSSPLQNRLEETENGSDQDSTGNPLGEEGMRERRDSGVGASLTRTRRPQKLRWPSFQNSHRPSSASAPLQIGCQSVLQMNLLQKLSLLQLTALLEKHTPTNKHGFSWAVPKFMKRIKVRDYKDRNVFGVPLQVIVQRTGQPLPQGIQQAMRYLRSQCLDQVGLFRKSGVKSRIQTLRQMNEACGADGTVNYEGQSAYDVADMVKQYFRDLPEPLFSSKLSETFLQIYQYMPKELRLQAVRAAVLLLPDENREAMQTLLCLLSDVTASVAENQMTPTNLAVCLAPSLFHLNTLRRKESSSPRVMNRKQTLGKPDQRDLNENLAATHGLAHMIQECRKLFRIPEEMNRCRNSYMEQSLLPRSLEDLMSEETRLGGYRSLLQDSMDALLKEAKDKFKGYDSCPTPEHAELACRKVSPLPFLLLDMSTHTDSPLSQDGIFSVFPLGRVLYDEDLLECRTVETLNDKTDIYQYVRNTMAPHPTDHVVLRTWLTDLPKGACALVCTSVDHNGVAVVGVRANILVSRYYIESCGGNKSRLTHISRIDCRGRFPEWYNKTYGHLCAAEVARIRDSFTRACGQMKNRCAV</sequence>
<feature type="region of interest" description="Disordered" evidence="14">
    <location>
        <begin position="507"/>
        <end position="598"/>
    </location>
</feature>
<dbReference type="GO" id="GO:0045121">
    <property type="term" value="C:membrane raft"/>
    <property type="evidence" value="ECO:0007669"/>
    <property type="project" value="TreeGrafter"/>
</dbReference>
<evidence type="ECO:0000256" key="1">
    <source>
        <dbReference type="ARBA" id="ARBA00004170"/>
    </source>
</evidence>
<keyword evidence="18" id="KW-1185">Reference proteome</keyword>
<feature type="compositionally biased region" description="Polar residues" evidence="14">
    <location>
        <begin position="385"/>
        <end position="399"/>
    </location>
</feature>
<name>H3CLR6_TETNG</name>
<dbReference type="Pfam" id="PF07647">
    <property type="entry name" value="SAM_2"/>
    <property type="match status" value="1"/>
</dbReference>
<evidence type="ECO:0000259" key="16">
    <source>
        <dbReference type="PROSITE" id="PS50848"/>
    </source>
</evidence>
<dbReference type="GeneTree" id="ENSGT00950000183061"/>
<dbReference type="Ensembl" id="ENSTNIT00000009366.1">
    <property type="protein sequence ID" value="ENSTNIP00000009195.1"/>
    <property type="gene ID" value="ENSTNIG00000006427.1"/>
</dbReference>
<proteinExistence type="predicted"/>
<comment type="subunit">
    <text evidence="13">Interacts with EF1A1, facilitates EF1A1 distribution to the membrane periphery and ruffles upon growth factor stimulation and suppresses cell migration. Interacts with tensin TNS1 (via N-terminus); the interaction is decreased by phosphorylation of TNS1. Interacts with TNS3 and PTEN; in resting cells, interacts with TNS3 (via C2 tensin-type domain) but, following growth factor stimulation, TNS3 and PTEN are phosphorylated which leads to weakened interaction with TNS3 and enhanced interaction with PTEN. Interacts (via C-terminus) with tensin TNS4 (via SH2 domain); the interaction is independent of tyrosine phosphorylation of DLC1.</text>
</comment>
<keyword evidence="9" id="KW-0472">Membrane</keyword>
<dbReference type="SMART" id="SM00234">
    <property type="entry name" value="START"/>
    <property type="match status" value="1"/>
</dbReference>
<dbReference type="Gene3D" id="1.10.555.10">
    <property type="entry name" value="Rho GTPase activation protein"/>
    <property type="match status" value="1"/>
</dbReference>
<keyword evidence="7" id="KW-0597">Phosphoprotein</keyword>
<dbReference type="GO" id="GO:0005737">
    <property type="term" value="C:cytoplasm"/>
    <property type="evidence" value="ECO:0007669"/>
    <property type="project" value="UniProtKB-SubCell"/>
</dbReference>
<accession>H3CLR6</accession>
<keyword evidence="6" id="KW-0963">Cytoplasm</keyword>
<feature type="region of interest" description="Disordered" evidence="14">
    <location>
        <begin position="420"/>
        <end position="468"/>
    </location>
</feature>
<evidence type="ECO:0000256" key="9">
    <source>
        <dbReference type="ARBA" id="ARBA00023136"/>
    </source>
</evidence>
<dbReference type="Pfam" id="PF01852">
    <property type="entry name" value="START"/>
    <property type="match status" value="1"/>
</dbReference>
<dbReference type="Pfam" id="PF00620">
    <property type="entry name" value="RhoGAP"/>
    <property type="match status" value="1"/>
</dbReference>
<protein>
    <recommendedName>
        <fullName evidence="4">Rho GTPase-activating protein 7</fullName>
    </recommendedName>
    <alternativeName>
        <fullName evidence="11">Rho-type GTPase-activating protein 7</fullName>
    </alternativeName>
    <alternativeName>
        <fullName evidence="12">START domain-containing protein 12</fullName>
    </alternativeName>
    <alternativeName>
        <fullName evidence="10">StAR-related lipid transfer protein 12</fullName>
    </alternativeName>
</protein>
<evidence type="ECO:0000313" key="17">
    <source>
        <dbReference type="Ensembl" id="ENSTNIP00000009195.1"/>
    </source>
</evidence>
<evidence type="ECO:0000256" key="3">
    <source>
        <dbReference type="ARBA" id="ARBA00004496"/>
    </source>
</evidence>
<dbReference type="InterPro" id="IPR002913">
    <property type="entry name" value="START_lipid-bd_dom"/>
</dbReference>
<dbReference type="PANTHER" id="PTHR12659">
    <property type="entry name" value="RHO-TYPE GTPASE ACTIVATING PROTEIN"/>
    <property type="match status" value="1"/>
</dbReference>
<evidence type="ECO:0000259" key="15">
    <source>
        <dbReference type="PROSITE" id="PS50238"/>
    </source>
</evidence>
<organism evidence="17 18">
    <name type="scientific">Tetraodon nigroviridis</name>
    <name type="common">Spotted green pufferfish</name>
    <name type="synonym">Chelonodon nigroviridis</name>
    <dbReference type="NCBI Taxonomy" id="99883"/>
    <lineage>
        <taxon>Eukaryota</taxon>
        <taxon>Metazoa</taxon>
        <taxon>Chordata</taxon>
        <taxon>Craniata</taxon>
        <taxon>Vertebrata</taxon>
        <taxon>Euteleostomi</taxon>
        <taxon>Actinopterygii</taxon>
        <taxon>Neopterygii</taxon>
        <taxon>Teleostei</taxon>
        <taxon>Neoteleostei</taxon>
        <taxon>Acanthomorphata</taxon>
        <taxon>Eupercaria</taxon>
        <taxon>Tetraodontiformes</taxon>
        <taxon>Tetradontoidea</taxon>
        <taxon>Tetraodontidae</taxon>
        <taxon>Tetraodon</taxon>
    </lineage>
</organism>
<dbReference type="SUPFAM" id="SSF47769">
    <property type="entry name" value="SAM/Pointed domain"/>
    <property type="match status" value="1"/>
</dbReference>
<evidence type="ECO:0000256" key="6">
    <source>
        <dbReference type="ARBA" id="ARBA00022490"/>
    </source>
</evidence>
<evidence type="ECO:0000256" key="8">
    <source>
        <dbReference type="ARBA" id="ARBA00022949"/>
    </source>
</evidence>
<keyword evidence="5" id="KW-0343">GTPase activation</keyword>
<evidence type="ECO:0000256" key="10">
    <source>
        <dbReference type="ARBA" id="ARBA00030542"/>
    </source>
</evidence>
<reference evidence="17" key="3">
    <citation type="submission" date="2025-09" db="UniProtKB">
        <authorList>
            <consortium name="Ensembl"/>
        </authorList>
    </citation>
    <scope>IDENTIFICATION</scope>
</reference>
<evidence type="ECO:0000256" key="2">
    <source>
        <dbReference type="ARBA" id="ARBA00004246"/>
    </source>
</evidence>
<reference evidence="18" key="1">
    <citation type="journal article" date="2004" name="Nature">
        <title>Genome duplication in the teleost fish Tetraodon nigroviridis reveals the early vertebrate proto-karyotype.</title>
        <authorList>
            <person name="Jaillon O."/>
            <person name="Aury J.-M."/>
            <person name="Brunet F."/>
            <person name="Petit J.-L."/>
            <person name="Stange-Thomann N."/>
            <person name="Mauceli E."/>
            <person name="Bouneau L."/>
            <person name="Fischer C."/>
            <person name="Ozouf-Costaz C."/>
            <person name="Bernot A."/>
            <person name="Nicaud S."/>
            <person name="Jaffe D."/>
            <person name="Fisher S."/>
            <person name="Lutfalla G."/>
            <person name="Dossat C."/>
            <person name="Segurens B."/>
            <person name="Dasilva C."/>
            <person name="Salanoubat M."/>
            <person name="Levy M."/>
            <person name="Boudet N."/>
            <person name="Castellano S."/>
            <person name="Anthouard V."/>
            <person name="Jubin C."/>
            <person name="Castelli V."/>
            <person name="Katinka M."/>
            <person name="Vacherie B."/>
            <person name="Biemont C."/>
            <person name="Skalli Z."/>
            <person name="Cattolico L."/>
            <person name="Poulain J."/>
            <person name="De Berardinis V."/>
            <person name="Cruaud C."/>
            <person name="Duprat S."/>
            <person name="Brottier P."/>
            <person name="Coutanceau J.-P."/>
            <person name="Gouzy J."/>
            <person name="Parra G."/>
            <person name="Lardier G."/>
            <person name="Chapple C."/>
            <person name="McKernan K.J."/>
            <person name="McEwan P."/>
            <person name="Bosak S."/>
            <person name="Kellis M."/>
            <person name="Volff J.-N."/>
            <person name="Guigo R."/>
            <person name="Zody M.C."/>
            <person name="Mesirov J."/>
            <person name="Lindblad-Toh K."/>
            <person name="Birren B."/>
            <person name="Nusbaum C."/>
            <person name="Kahn D."/>
            <person name="Robinson-Rechavi M."/>
            <person name="Laudet V."/>
            <person name="Schachter V."/>
            <person name="Quetier F."/>
            <person name="Saurin W."/>
            <person name="Scarpelli C."/>
            <person name="Wincker P."/>
            <person name="Lander E.S."/>
            <person name="Weissenbach J."/>
            <person name="Roest Crollius H."/>
        </authorList>
    </citation>
    <scope>NUCLEOTIDE SEQUENCE [LARGE SCALE GENOMIC DNA]</scope>
</reference>
<feature type="region of interest" description="Disordered" evidence="14">
    <location>
        <begin position="249"/>
        <end position="274"/>
    </location>
</feature>
<dbReference type="GO" id="GO:0030036">
    <property type="term" value="P:actin cytoskeleton organization"/>
    <property type="evidence" value="ECO:0007669"/>
    <property type="project" value="TreeGrafter"/>
</dbReference>
<feature type="compositionally biased region" description="Acidic residues" evidence="14">
    <location>
        <begin position="510"/>
        <end position="525"/>
    </location>
</feature>
<dbReference type="Proteomes" id="UP000007303">
    <property type="component" value="Unassembled WGS sequence"/>
</dbReference>
<dbReference type="InterPro" id="IPR000198">
    <property type="entry name" value="RhoGAP_dom"/>
</dbReference>
<evidence type="ECO:0000256" key="4">
    <source>
        <dbReference type="ARBA" id="ARBA00014465"/>
    </source>
</evidence>
<dbReference type="SMART" id="SM00324">
    <property type="entry name" value="RhoGAP"/>
    <property type="match status" value="1"/>
</dbReference>
<comment type="subcellular location">
    <subcellularLocation>
        <location evidence="2">Cell junction</location>
        <location evidence="2">Focal adhesion</location>
    </subcellularLocation>
    <subcellularLocation>
        <location evidence="3">Cytoplasm</location>
    </subcellularLocation>
    <subcellularLocation>
        <location evidence="1">Membrane</location>
        <topology evidence="1">Peripheral membrane protein</topology>
    </subcellularLocation>
</comment>
<dbReference type="InParanoid" id="H3CLR6"/>
<dbReference type="SUPFAM" id="SSF55961">
    <property type="entry name" value="Bet v1-like"/>
    <property type="match status" value="1"/>
</dbReference>
<dbReference type="CDD" id="cd04375">
    <property type="entry name" value="RhoGAP_DLC1"/>
    <property type="match status" value="1"/>
</dbReference>
<feature type="compositionally biased region" description="Low complexity" evidence="14">
    <location>
        <begin position="325"/>
        <end position="370"/>
    </location>
</feature>
<dbReference type="AlphaFoldDB" id="H3CLR6"/>
<dbReference type="GO" id="GO:0005096">
    <property type="term" value="F:GTPase activator activity"/>
    <property type="evidence" value="ECO:0007669"/>
    <property type="project" value="UniProtKB-KW"/>
</dbReference>
<evidence type="ECO:0000256" key="13">
    <source>
        <dbReference type="ARBA" id="ARBA00046839"/>
    </source>
</evidence>
<feature type="domain" description="Rho-GAP" evidence="15">
    <location>
        <begin position="662"/>
        <end position="871"/>
    </location>
</feature>
<dbReference type="STRING" id="99883.ENSTNIP00000009195"/>
<feature type="compositionally biased region" description="Polar residues" evidence="14">
    <location>
        <begin position="430"/>
        <end position="442"/>
    </location>
</feature>
<feature type="region of interest" description="Disordered" evidence="14">
    <location>
        <begin position="322"/>
        <end position="403"/>
    </location>
</feature>
<feature type="compositionally biased region" description="Polar residues" evidence="14">
    <location>
        <begin position="139"/>
        <end position="150"/>
    </location>
</feature>
<dbReference type="InterPro" id="IPR008936">
    <property type="entry name" value="Rho_GTPase_activation_prot"/>
</dbReference>
<dbReference type="PROSITE" id="PS50238">
    <property type="entry name" value="RHOGAP"/>
    <property type="match status" value="1"/>
</dbReference>
<evidence type="ECO:0000256" key="12">
    <source>
        <dbReference type="ARBA" id="ARBA00032733"/>
    </source>
</evidence>
<dbReference type="OMA" id="AMSHESM"/>
<evidence type="ECO:0000256" key="7">
    <source>
        <dbReference type="ARBA" id="ARBA00022553"/>
    </source>
</evidence>
<feature type="compositionally biased region" description="Polar residues" evidence="14">
    <location>
        <begin position="588"/>
        <end position="598"/>
    </location>
</feature>
<reference evidence="17" key="2">
    <citation type="submission" date="2025-08" db="UniProtKB">
        <authorList>
            <consortium name="Ensembl"/>
        </authorList>
    </citation>
    <scope>IDENTIFICATION</scope>
</reference>
<dbReference type="InterPro" id="IPR001660">
    <property type="entry name" value="SAM"/>
</dbReference>